<accession>A0A7J8WXD4</accession>
<sequence>MVEKDFDLSVWKKWEFSRSTWGHIIETTLPSLARRRFWSMVAVYFGFVRCEEDCYSMHFIKLQLWCIRGLALLIRKVDTPLISLRAIGLNKPSLIVYASWYVLNHVGIDGYSNSLKKKEWCIEMVQIRACRDLRDGKLEKLWLKNINKEAMYKFLKSLWYTKESVNFVSMMDRLFLVKFGSNEDRERIFNLSHCSFDQC</sequence>
<reference evidence="1 2" key="1">
    <citation type="journal article" date="2019" name="Genome Biol. Evol.">
        <title>Insights into the evolution of the New World diploid cottons (Gossypium, subgenus Houzingenia) based on genome sequencing.</title>
        <authorList>
            <person name="Grover C.E."/>
            <person name="Arick M.A. 2nd"/>
            <person name="Thrash A."/>
            <person name="Conover J.L."/>
            <person name="Sanders W.S."/>
            <person name="Peterson D.G."/>
            <person name="Frelichowski J.E."/>
            <person name="Scheffler J.A."/>
            <person name="Scheffler B.E."/>
            <person name="Wendel J.F."/>
        </authorList>
    </citation>
    <scope>NUCLEOTIDE SEQUENCE [LARGE SCALE GENOMIC DNA]</scope>
    <source>
        <strain evidence="1">185</strain>
        <tissue evidence="1">Leaf</tissue>
    </source>
</reference>
<comment type="caution">
    <text evidence="1">The sequence shown here is derived from an EMBL/GenBank/DDBJ whole genome shotgun (WGS) entry which is preliminary data.</text>
</comment>
<dbReference type="EMBL" id="JABFAA010000004">
    <property type="protein sequence ID" value="MBA0679705.1"/>
    <property type="molecule type" value="Genomic_DNA"/>
</dbReference>
<organism evidence="1 2">
    <name type="scientific">Gossypium aridum</name>
    <name type="common">American cotton</name>
    <name type="synonym">Erioxylum aridum</name>
    <dbReference type="NCBI Taxonomy" id="34290"/>
    <lineage>
        <taxon>Eukaryota</taxon>
        <taxon>Viridiplantae</taxon>
        <taxon>Streptophyta</taxon>
        <taxon>Embryophyta</taxon>
        <taxon>Tracheophyta</taxon>
        <taxon>Spermatophyta</taxon>
        <taxon>Magnoliopsida</taxon>
        <taxon>eudicotyledons</taxon>
        <taxon>Gunneridae</taxon>
        <taxon>Pentapetalae</taxon>
        <taxon>rosids</taxon>
        <taxon>malvids</taxon>
        <taxon>Malvales</taxon>
        <taxon>Malvaceae</taxon>
        <taxon>Malvoideae</taxon>
        <taxon>Gossypium</taxon>
    </lineage>
</organism>
<gene>
    <name evidence="1" type="ORF">Goari_011460</name>
</gene>
<protein>
    <submittedName>
        <fullName evidence="1">Uncharacterized protein</fullName>
    </submittedName>
</protein>
<dbReference type="Proteomes" id="UP000593577">
    <property type="component" value="Unassembled WGS sequence"/>
</dbReference>
<evidence type="ECO:0000313" key="1">
    <source>
        <dbReference type="EMBL" id="MBA0679705.1"/>
    </source>
</evidence>
<evidence type="ECO:0000313" key="2">
    <source>
        <dbReference type="Proteomes" id="UP000593577"/>
    </source>
</evidence>
<dbReference type="AlphaFoldDB" id="A0A7J8WXD4"/>
<proteinExistence type="predicted"/>
<keyword evidence="2" id="KW-1185">Reference proteome</keyword>
<name>A0A7J8WXD4_GOSAI</name>